<name>A0A9W9K2S5_9EURO</name>
<dbReference type="AlphaFoldDB" id="A0A9W9K2S5"/>
<sequence length="118" mass="12713">MLLVGMVFLAIQLSAILLGPVIGWCVTESAPDTLPALRGISRRRCLHLSDFPGTNTLPGPDQRAMEKPSWFRGFSVSGQCFPLSAALDCSITGRVGKIGRRDPGIFGKHGGRSRDFSL</sequence>
<dbReference type="Proteomes" id="UP001149074">
    <property type="component" value="Unassembled WGS sequence"/>
</dbReference>
<reference evidence="2" key="2">
    <citation type="journal article" date="2023" name="IMA Fungus">
        <title>Comparative genomic study of the Penicillium genus elucidates a diverse pangenome and 15 lateral gene transfer events.</title>
        <authorList>
            <person name="Petersen C."/>
            <person name="Sorensen T."/>
            <person name="Nielsen M.R."/>
            <person name="Sondergaard T.E."/>
            <person name="Sorensen J.L."/>
            <person name="Fitzpatrick D.A."/>
            <person name="Frisvad J.C."/>
            <person name="Nielsen K.L."/>
        </authorList>
    </citation>
    <scope>NUCLEOTIDE SEQUENCE</scope>
    <source>
        <strain evidence="2">IBT 30761</strain>
    </source>
</reference>
<keyword evidence="1" id="KW-0732">Signal</keyword>
<evidence type="ECO:0000256" key="1">
    <source>
        <dbReference type="SAM" id="SignalP"/>
    </source>
</evidence>
<proteinExistence type="predicted"/>
<evidence type="ECO:0000313" key="3">
    <source>
        <dbReference type="Proteomes" id="UP001149074"/>
    </source>
</evidence>
<reference evidence="2" key="1">
    <citation type="submission" date="2022-11" db="EMBL/GenBank/DDBJ databases">
        <authorList>
            <person name="Petersen C."/>
        </authorList>
    </citation>
    <scope>NUCLEOTIDE SEQUENCE</scope>
    <source>
        <strain evidence="2">IBT 30761</strain>
    </source>
</reference>
<keyword evidence="3" id="KW-1185">Reference proteome</keyword>
<comment type="caution">
    <text evidence="2">The sequence shown here is derived from an EMBL/GenBank/DDBJ whole genome shotgun (WGS) entry which is preliminary data.</text>
</comment>
<dbReference type="RefSeq" id="XP_056472522.1">
    <property type="nucleotide sequence ID" value="XM_056621716.1"/>
</dbReference>
<dbReference type="EMBL" id="JAPQKI010000009">
    <property type="protein sequence ID" value="KAJ5090541.1"/>
    <property type="molecule type" value="Genomic_DNA"/>
</dbReference>
<feature type="signal peptide" evidence="1">
    <location>
        <begin position="1"/>
        <end position="23"/>
    </location>
</feature>
<dbReference type="OrthoDB" id="5086884at2759"/>
<protein>
    <submittedName>
        <fullName evidence="2">Uncharacterized protein</fullName>
    </submittedName>
</protein>
<gene>
    <name evidence="2" type="ORF">N7532_009225</name>
</gene>
<feature type="chain" id="PRO_5040890122" evidence="1">
    <location>
        <begin position="24"/>
        <end position="118"/>
    </location>
</feature>
<accession>A0A9W9K2S5</accession>
<evidence type="ECO:0000313" key="2">
    <source>
        <dbReference type="EMBL" id="KAJ5090541.1"/>
    </source>
</evidence>
<dbReference type="GeneID" id="81360695"/>
<organism evidence="2 3">
    <name type="scientific">Penicillium argentinense</name>
    <dbReference type="NCBI Taxonomy" id="1131581"/>
    <lineage>
        <taxon>Eukaryota</taxon>
        <taxon>Fungi</taxon>
        <taxon>Dikarya</taxon>
        <taxon>Ascomycota</taxon>
        <taxon>Pezizomycotina</taxon>
        <taxon>Eurotiomycetes</taxon>
        <taxon>Eurotiomycetidae</taxon>
        <taxon>Eurotiales</taxon>
        <taxon>Aspergillaceae</taxon>
        <taxon>Penicillium</taxon>
    </lineage>
</organism>